<protein>
    <recommendedName>
        <fullName evidence="4">DUF333 domain-containing protein</fullName>
    </recommendedName>
</protein>
<dbReference type="Proteomes" id="UP000503483">
    <property type="component" value="Chromosome"/>
</dbReference>
<proteinExistence type="predicted"/>
<evidence type="ECO:0000256" key="1">
    <source>
        <dbReference type="SAM" id="SignalP"/>
    </source>
</evidence>
<evidence type="ECO:0008006" key="4">
    <source>
        <dbReference type="Google" id="ProtNLM"/>
    </source>
</evidence>
<sequence>MKKTFTLTLLLASLSTVIYAASEKREPPKEAIEVCVGQDVESICTMETPRGSLSGKCMHTPDEKYIACMPEGGPDKNAPERK</sequence>
<keyword evidence="1" id="KW-0732">Signal</keyword>
<keyword evidence="3" id="KW-1185">Reference proteome</keyword>
<feature type="signal peptide" evidence="1">
    <location>
        <begin position="1"/>
        <end position="20"/>
    </location>
</feature>
<reference evidence="2 3" key="1">
    <citation type="submission" date="2019-08" db="EMBL/GenBank/DDBJ databases">
        <title>Complete genome sequence of Arcobacter acticola.</title>
        <authorList>
            <person name="Miller W."/>
        </authorList>
    </citation>
    <scope>NUCLEOTIDE SEQUENCE [LARGE SCALE GENOMIC DNA]</scope>
    <source>
        <strain evidence="2 3">KCTC 52212</strain>
    </source>
</reference>
<dbReference type="KEGG" id="paco:AACT_1616"/>
<name>A0A6M8EBG7_9BACT</name>
<dbReference type="EMBL" id="CP042652">
    <property type="protein sequence ID" value="QKE28773.1"/>
    <property type="molecule type" value="Genomic_DNA"/>
</dbReference>
<gene>
    <name evidence="2" type="ORF">AACT_1616</name>
</gene>
<organism evidence="2 3">
    <name type="scientific">Arcobacter acticola</name>
    <dbReference type="NCBI Taxonomy" id="1849015"/>
    <lineage>
        <taxon>Bacteria</taxon>
        <taxon>Pseudomonadati</taxon>
        <taxon>Campylobacterota</taxon>
        <taxon>Epsilonproteobacteria</taxon>
        <taxon>Campylobacterales</taxon>
        <taxon>Arcobacteraceae</taxon>
        <taxon>Arcobacter</taxon>
    </lineage>
</organism>
<evidence type="ECO:0000313" key="3">
    <source>
        <dbReference type="Proteomes" id="UP000503483"/>
    </source>
</evidence>
<accession>A0A6M8EBG7</accession>
<evidence type="ECO:0000313" key="2">
    <source>
        <dbReference type="EMBL" id="QKE28773.1"/>
    </source>
</evidence>
<dbReference type="AlphaFoldDB" id="A0A6M8EBG7"/>
<dbReference type="RefSeq" id="WP_172126335.1">
    <property type="nucleotide sequence ID" value="NZ_CP042652.1"/>
</dbReference>
<feature type="chain" id="PRO_5026971045" description="DUF333 domain-containing protein" evidence="1">
    <location>
        <begin position="21"/>
        <end position="82"/>
    </location>
</feature>